<evidence type="ECO:0000256" key="5">
    <source>
        <dbReference type="ARBA" id="ARBA00022692"/>
    </source>
</evidence>
<evidence type="ECO:0000256" key="8">
    <source>
        <dbReference type="ARBA" id="ARBA00022989"/>
    </source>
</evidence>
<comment type="subunit">
    <text evidence="10">Component of the oligosaccharyltransferase (OST) complex.</text>
</comment>
<evidence type="ECO:0000313" key="11">
    <source>
        <dbReference type="EMBL" id="KAL3699451.1"/>
    </source>
</evidence>
<sequence length="620" mass="69003">MASSSIRGSLLFASFAFFLFVLSSTSAAAAAPANLVLSKVDRKIDLVSQVVRTTAQIKVENKGPEPAAEVLLAVSAEQAKSLAYVRVTTAEGKGKNKAPGVVLSVKPQEAEDLGNVTFFSVELPKPLGKGETVALDIYSAYTHRLKPFPLEIGQSDVQLVLYHDSAYYLSPYPVKVQTTSLRVPSFRVESFTKVEPSKIAEGEIKYGPYENVPALTHTPITAHFENNEPFAVVKNLEREIEISHWGNIYVTEKYHLTHAGARHKGGFSRFDYQSKPSASGAASFRHLLARLPPRAHSVYYRDEIGNISTSHLRSDLRKTELELEPRYPLFGGWQVTFTVGYGVPLEDFVFKTEDGRRFLNISFGSPFVNVVVENLVVQVVLPEGSSEASAVLPFHAEEALKTKFTYLDTVGRPVVELTRKNVIPEHNVNFQVYYRFNTIAMLAEPLLLVVGFFAFFAACIAYTHFDFSISKTSSSYQARQLREEVLDAVQRIQKVMNERAVVSEKLEASLRDLARTGNVATSKAARKEADARLKETAKDLKAILDSLPPSSRPTVLAKVDNLIQKEREKQEKLQQKHTITVEAYEKKLSSKDIDSRVGPYQQKLNALKQEVAELLNSLDD</sequence>
<dbReference type="Proteomes" id="UP001633002">
    <property type="component" value="Unassembled WGS sequence"/>
</dbReference>
<gene>
    <name evidence="11" type="ORF">R1sor_017473</name>
</gene>
<dbReference type="PANTHER" id="PTHR21049:SF0">
    <property type="entry name" value="DOLICHYL-DIPHOSPHOOLIGOSACCHARIDE--PROTEIN GLYCOSYLTRANSFERASE SUBUNIT 1"/>
    <property type="match status" value="1"/>
</dbReference>
<comment type="pathway">
    <text evidence="3 10">Protein modification; protein glycosylation.</text>
</comment>
<dbReference type="EMBL" id="JBJQOH010000001">
    <property type="protein sequence ID" value="KAL3699451.1"/>
    <property type="molecule type" value="Genomic_DNA"/>
</dbReference>
<dbReference type="Pfam" id="PF04597">
    <property type="entry name" value="Ribophorin_I"/>
    <property type="match status" value="1"/>
</dbReference>
<organism evidence="11 12">
    <name type="scientific">Riccia sorocarpa</name>
    <dbReference type="NCBI Taxonomy" id="122646"/>
    <lineage>
        <taxon>Eukaryota</taxon>
        <taxon>Viridiplantae</taxon>
        <taxon>Streptophyta</taxon>
        <taxon>Embryophyta</taxon>
        <taxon>Marchantiophyta</taxon>
        <taxon>Marchantiopsida</taxon>
        <taxon>Marchantiidae</taxon>
        <taxon>Marchantiales</taxon>
        <taxon>Ricciaceae</taxon>
        <taxon>Riccia</taxon>
    </lineage>
</organism>
<comment type="subcellular location">
    <subcellularLocation>
        <location evidence="2 10">Endoplasmic reticulum membrane</location>
        <topology evidence="2 10">Single-pass type I membrane protein</topology>
    </subcellularLocation>
</comment>
<reference evidence="11 12" key="1">
    <citation type="submission" date="2024-09" db="EMBL/GenBank/DDBJ databases">
        <title>Chromosome-scale assembly of Riccia sorocarpa.</title>
        <authorList>
            <person name="Paukszto L."/>
        </authorList>
    </citation>
    <scope>NUCLEOTIDE SEQUENCE [LARGE SCALE GENOMIC DNA]</scope>
    <source>
        <strain evidence="11">LP-2024</strain>
        <tissue evidence="11">Aerial parts of the thallus</tissue>
    </source>
</reference>
<dbReference type="GO" id="GO:0008250">
    <property type="term" value="C:oligosaccharyltransferase complex"/>
    <property type="evidence" value="ECO:0007669"/>
    <property type="project" value="UniProtKB-UniRule"/>
</dbReference>
<feature type="chain" id="PRO_5044526041" description="Dolichyl-diphosphooligosaccharide--protein glycosyltransferase subunit 1" evidence="10">
    <location>
        <begin position="31"/>
        <end position="620"/>
    </location>
</feature>
<comment type="caution">
    <text evidence="11">The sequence shown here is derived from an EMBL/GenBank/DDBJ whole genome shotgun (WGS) entry which is preliminary data.</text>
</comment>
<protein>
    <recommendedName>
        <fullName evidence="10">Dolichyl-diphosphooligosaccharide--protein glycosyltransferase subunit 1</fullName>
    </recommendedName>
</protein>
<evidence type="ECO:0000256" key="7">
    <source>
        <dbReference type="ARBA" id="ARBA00022824"/>
    </source>
</evidence>
<evidence type="ECO:0000256" key="9">
    <source>
        <dbReference type="ARBA" id="ARBA00023136"/>
    </source>
</evidence>
<keyword evidence="7 10" id="KW-0256">Endoplasmic reticulum</keyword>
<feature type="signal peptide" evidence="10">
    <location>
        <begin position="1"/>
        <end position="30"/>
    </location>
</feature>
<dbReference type="PANTHER" id="PTHR21049">
    <property type="entry name" value="RIBOPHORIN I"/>
    <property type="match status" value="1"/>
</dbReference>
<keyword evidence="9 10" id="KW-0472">Membrane</keyword>
<comment type="similarity">
    <text evidence="4 10">Belongs to the OST1 family.</text>
</comment>
<keyword evidence="12" id="KW-1185">Reference proteome</keyword>
<dbReference type="AlphaFoldDB" id="A0ABD3I819"/>
<evidence type="ECO:0000256" key="1">
    <source>
        <dbReference type="ARBA" id="ARBA00002791"/>
    </source>
</evidence>
<evidence type="ECO:0000256" key="4">
    <source>
        <dbReference type="ARBA" id="ARBA00008905"/>
    </source>
</evidence>
<proteinExistence type="inferred from homology"/>
<name>A0ABD3I819_9MARC</name>
<feature type="transmembrane region" description="Helical" evidence="10">
    <location>
        <begin position="446"/>
        <end position="465"/>
    </location>
</feature>
<evidence type="ECO:0000313" key="12">
    <source>
        <dbReference type="Proteomes" id="UP001633002"/>
    </source>
</evidence>
<dbReference type="InterPro" id="IPR007676">
    <property type="entry name" value="Ribophorin_I"/>
</dbReference>
<evidence type="ECO:0000256" key="2">
    <source>
        <dbReference type="ARBA" id="ARBA00004115"/>
    </source>
</evidence>
<keyword evidence="6 10" id="KW-0732">Signal</keyword>
<accession>A0ABD3I819</accession>
<comment type="function">
    <text evidence="1 10">Subunit of the oligosaccharyl transferase (OST) complex that catalyzes the initial transfer of a defined glycan (Glc(3)Man(9)GlcNAc(2) in eukaryotes) from the lipid carrier dolichol-pyrophosphate to an asparagine residue within an Asn-X-Ser/Thr consensus motif in nascent polypeptide chains, the first step in protein N-glycosylation. N-glycosylation occurs cotranslationally and the complex associates with the Sec61 complex at the channel-forming translocon complex that mediates protein translocation across the endoplasmic reticulum (ER). All subunits are required for a maximal enzyme activity.</text>
</comment>
<keyword evidence="5 10" id="KW-0812">Transmembrane</keyword>
<evidence type="ECO:0000256" key="6">
    <source>
        <dbReference type="ARBA" id="ARBA00022729"/>
    </source>
</evidence>
<evidence type="ECO:0000256" key="10">
    <source>
        <dbReference type="RuleBase" id="RU361143"/>
    </source>
</evidence>
<evidence type="ECO:0000256" key="3">
    <source>
        <dbReference type="ARBA" id="ARBA00004922"/>
    </source>
</evidence>
<keyword evidence="8 10" id="KW-1133">Transmembrane helix</keyword>